<dbReference type="EMBL" id="NBVN01000008">
    <property type="protein sequence ID" value="PUA31609.1"/>
    <property type="molecule type" value="Genomic_DNA"/>
</dbReference>
<feature type="transmembrane region" description="Helical" evidence="1">
    <location>
        <begin position="74"/>
        <end position="99"/>
    </location>
</feature>
<evidence type="ECO:0000313" key="2">
    <source>
        <dbReference type="EMBL" id="PUA31609.1"/>
    </source>
</evidence>
<evidence type="ECO:0008006" key="4">
    <source>
        <dbReference type="Google" id="ProtNLM"/>
    </source>
</evidence>
<reference evidence="2 3" key="1">
    <citation type="journal article" date="2018" name="Syst. Appl. Microbiol.">
        <title>A new symbiotic nanoarchaeote (Candidatus Nanoclepta minutus) and its host (Zestosphaera tikiterensis gen. nov., sp. nov.) from a New Zealand hot spring.</title>
        <authorList>
            <person name="St John E."/>
            <person name="Liu Y."/>
            <person name="Podar M."/>
            <person name="Stott M.B."/>
            <person name="Meneghin J."/>
            <person name="Chen Z."/>
            <person name="Lagutin K."/>
            <person name="Mitchell K."/>
            <person name="Reysenbach A.L."/>
        </authorList>
    </citation>
    <scope>NUCLEOTIDE SEQUENCE [LARGE SCALE GENOMIC DNA]</scope>
    <source>
        <strain evidence="2">NZ3</strain>
    </source>
</reference>
<keyword evidence="1" id="KW-0812">Transmembrane</keyword>
<dbReference type="Proteomes" id="UP000244093">
    <property type="component" value="Unassembled WGS sequence"/>
</dbReference>
<keyword evidence="1" id="KW-0472">Membrane</keyword>
<evidence type="ECO:0000256" key="1">
    <source>
        <dbReference type="SAM" id="Phobius"/>
    </source>
</evidence>
<feature type="transmembrane region" description="Helical" evidence="1">
    <location>
        <begin position="146"/>
        <end position="164"/>
    </location>
</feature>
<sequence>MPDLLTHYATTLLLTSRVSRVRYAVLTALIGLLPDVDSLLRIHRWFTHSLIITALATAVAAVIITYVNSELLKYVFLTSAIYTLHILLDMFTASTPIAWPLTNKAYMISIELNGAIASDGLNISLNTALVNTTADFTPKQIVEGPIVTEQGIIVAIGVGATLIFEKTFLRKDRV</sequence>
<evidence type="ECO:0000313" key="3">
    <source>
        <dbReference type="Proteomes" id="UP000244093"/>
    </source>
</evidence>
<feature type="transmembrane region" description="Helical" evidence="1">
    <location>
        <begin position="44"/>
        <end position="67"/>
    </location>
</feature>
<name>A0A2R7Y2F2_9CREN</name>
<dbReference type="Pfam" id="PF04307">
    <property type="entry name" value="YdjM"/>
    <property type="match status" value="1"/>
</dbReference>
<proteinExistence type="predicted"/>
<dbReference type="AlphaFoldDB" id="A0A2R7Y2F2"/>
<protein>
    <recommendedName>
        <fullName evidence="4">Metal-dependent hydrolase</fullName>
    </recommendedName>
</protein>
<accession>A0A2R7Y2F2</accession>
<dbReference type="InterPro" id="IPR007404">
    <property type="entry name" value="YdjM-like"/>
</dbReference>
<organism evidence="2 3">
    <name type="scientific">Zestosphaera tikiterensis</name>
    <dbReference type="NCBI Taxonomy" id="1973259"/>
    <lineage>
        <taxon>Archaea</taxon>
        <taxon>Thermoproteota</taxon>
        <taxon>Thermoprotei</taxon>
        <taxon>Desulfurococcales</taxon>
        <taxon>Desulfurococcaceae</taxon>
        <taxon>Zestosphaera</taxon>
    </lineage>
</organism>
<comment type="caution">
    <text evidence="2">The sequence shown here is derived from an EMBL/GenBank/DDBJ whole genome shotgun (WGS) entry which is preliminary data.</text>
</comment>
<keyword evidence="1" id="KW-1133">Transmembrane helix</keyword>
<gene>
    <name evidence="2" type="ORF">B7O98_08915</name>
</gene>